<feature type="transmembrane region" description="Helical" evidence="8">
    <location>
        <begin position="80"/>
        <end position="102"/>
    </location>
</feature>
<comment type="pathway">
    <text evidence="2">Carotenoid biosynthesis.</text>
</comment>
<dbReference type="EMBL" id="BMRJ01000002">
    <property type="protein sequence ID" value="GGR26164.1"/>
    <property type="molecule type" value="Genomic_DNA"/>
</dbReference>
<reference evidence="10" key="2">
    <citation type="journal article" date="2014" name="Int. J. Syst. Evol. Microbiol.">
        <title>Complete genome sequence of Corynebacterium casei LMG S-19264T (=DSM 44701T), isolated from a smear-ripened cheese.</title>
        <authorList>
            <consortium name="US DOE Joint Genome Institute (JGI-PGF)"/>
            <person name="Walter F."/>
            <person name="Albersmeier A."/>
            <person name="Kalinowski J."/>
            <person name="Ruckert C."/>
        </authorList>
    </citation>
    <scope>NUCLEOTIDE SEQUENCE</scope>
    <source>
        <strain evidence="10">JCM 3346</strain>
    </source>
</reference>
<dbReference type="EMBL" id="AY124589">
    <property type="protein sequence ID" value="AAM94365.1"/>
    <property type="molecule type" value="Genomic_DNA"/>
</dbReference>
<reference evidence="10" key="3">
    <citation type="submission" date="2020-09" db="EMBL/GenBank/DDBJ databases">
        <authorList>
            <person name="Sun Q."/>
            <person name="Ohkuma M."/>
        </authorList>
    </citation>
    <scope>NUCLEOTIDE SEQUENCE</scope>
    <source>
        <strain evidence="10">JCM 3346</strain>
    </source>
</reference>
<evidence type="ECO:0000256" key="8">
    <source>
        <dbReference type="SAM" id="Phobius"/>
    </source>
</evidence>
<keyword evidence="9" id="KW-0808">Transferase</keyword>
<proteinExistence type="predicted"/>
<evidence type="ECO:0000256" key="6">
    <source>
        <dbReference type="ARBA" id="ARBA00023136"/>
    </source>
</evidence>
<reference evidence="9" key="1">
    <citation type="submission" date="2002-06" db="EMBL/GenBank/DDBJ databases">
        <title>Carotenoid Biosynthesis.</title>
        <authorList>
            <person name="deSouza M.L."/>
            <person name="Jessen H."/>
            <person name="Schroeder W.A."/>
            <person name="Gokarn R.R."/>
        </authorList>
    </citation>
    <scope>NUCLEOTIDE SEQUENCE</scope>
    <source>
        <strain evidence="9">ATCC 13930</strain>
    </source>
</reference>
<comment type="subcellular location">
    <subcellularLocation>
        <location evidence="1">Membrane</location>
        <topology evidence="1">Multi-pass membrane protein</topology>
    </subcellularLocation>
</comment>
<evidence type="ECO:0000256" key="1">
    <source>
        <dbReference type="ARBA" id="ARBA00004141"/>
    </source>
</evidence>
<keyword evidence="5 8" id="KW-1133">Transmembrane helix</keyword>
<dbReference type="RefSeq" id="WP_189085186.1">
    <property type="nucleotide sequence ID" value="NZ_BMRJ01000002.1"/>
</dbReference>
<dbReference type="InterPro" id="IPR017825">
    <property type="entry name" value="Lycopene_cyclase_dom"/>
</dbReference>
<feature type="transmembrane region" description="Helical" evidence="8">
    <location>
        <begin position="37"/>
        <end position="59"/>
    </location>
</feature>
<evidence type="ECO:0000313" key="10">
    <source>
        <dbReference type="EMBL" id="GGR26164.1"/>
    </source>
</evidence>
<dbReference type="GO" id="GO:0016872">
    <property type="term" value="F:intramolecular lyase activity"/>
    <property type="evidence" value="ECO:0007669"/>
    <property type="project" value="InterPro"/>
</dbReference>
<protein>
    <submittedName>
        <fullName evidence="9">Lycopene e-cyclase isoprenoid transferase A</fullName>
    </submittedName>
</protein>
<name>Q8KP33_AGRME</name>
<keyword evidence="7" id="KW-0413">Isomerase</keyword>
<evidence type="ECO:0000256" key="4">
    <source>
        <dbReference type="ARBA" id="ARBA00022746"/>
    </source>
</evidence>
<evidence type="ECO:0000256" key="2">
    <source>
        <dbReference type="ARBA" id="ARBA00004829"/>
    </source>
</evidence>
<evidence type="ECO:0000313" key="9">
    <source>
        <dbReference type="EMBL" id="AAM94365.1"/>
    </source>
</evidence>
<keyword evidence="3 8" id="KW-0812">Transmembrane</keyword>
<dbReference type="GO" id="GO:0016020">
    <property type="term" value="C:membrane"/>
    <property type="evidence" value="ECO:0007669"/>
    <property type="project" value="UniProtKB-SubCell"/>
</dbReference>
<accession>Q8KP33</accession>
<gene>
    <name evidence="9" type="primary">lctA</name>
    <name evidence="10" type="ORF">GCM10010196_19570</name>
</gene>
<keyword evidence="6 8" id="KW-0472">Membrane</keyword>
<evidence type="ECO:0000313" key="11">
    <source>
        <dbReference type="Proteomes" id="UP000610303"/>
    </source>
</evidence>
<dbReference type="Proteomes" id="UP000610303">
    <property type="component" value="Unassembled WGS sequence"/>
</dbReference>
<evidence type="ECO:0000256" key="3">
    <source>
        <dbReference type="ARBA" id="ARBA00022692"/>
    </source>
</evidence>
<evidence type="ECO:0000256" key="7">
    <source>
        <dbReference type="ARBA" id="ARBA00023235"/>
    </source>
</evidence>
<sequence>MTFLHLGLLLASIACIALVDARYRLFFWRAPLRATVVVALGVAMLLVWDLWGISLGIFFREPNAYSTGLLIAPHLPIEEPVFLAFLCQLAMVGYTGLLRLLAHRSAQPATGPAADSTAEGARR</sequence>
<dbReference type="AlphaFoldDB" id="Q8KP33"/>
<dbReference type="GO" id="GO:0016740">
    <property type="term" value="F:transferase activity"/>
    <property type="evidence" value="ECO:0007669"/>
    <property type="project" value="UniProtKB-KW"/>
</dbReference>
<keyword evidence="4" id="KW-0125">Carotenoid biosynthesis</keyword>
<evidence type="ECO:0000256" key="5">
    <source>
        <dbReference type="ARBA" id="ARBA00022989"/>
    </source>
</evidence>
<dbReference type="GO" id="GO:0045436">
    <property type="term" value="F:lycopene beta cyclase activity"/>
    <property type="evidence" value="ECO:0007669"/>
    <property type="project" value="UniProtKB-ARBA"/>
</dbReference>
<dbReference type="NCBIfam" id="TIGR03462">
    <property type="entry name" value="CarR_dom_SF"/>
    <property type="match status" value="1"/>
</dbReference>
<keyword evidence="11" id="KW-1185">Reference proteome</keyword>
<dbReference type="GO" id="GO:0016117">
    <property type="term" value="P:carotenoid biosynthetic process"/>
    <property type="evidence" value="ECO:0007669"/>
    <property type="project" value="UniProtKB-KW"/>
</dbReference>
<organism evidence="9">
    <name type="scientific">Agromyces mediolanus</name>
    <name type="common">Corynebacterium mediolanum</name>
    <dbReference type="NCBI Taxonomy" id="41986"/>
    <lineage>
        <taxon>Bacteria</taxon>
        <taxon>Bacillati</taxon>
        <taxon>Actinomycetota</taxon>
        <taxon>Actinomycetes</taxon>
        <taxon>Micrococcales</taxon>
        <taxon>Microbacteriaceae</taxon>
        <taxon>Agromyces</taxon>
    </lineage>
</organism>